<dbReference type="InterPro" id="IPR005913">
    <property type="entry name" value="dTDP_dehydrorham_reduct"/>
</dbReference>
<organism evidence="2 3">
    <name type="scientific">Gigaspora margarita</name>
    <dbReference type="NCBI Taxonomy" id="4874"/>
    <lineage>
        <taxon>Eukaryota</taxon>
        <taxon>Fungi</taxon>
        <taxon>Fungi incertae sedis</taxon>
        <taxon>Mucoromycota</taxon>
        <taxon>Glomeromycotina</taxon>
        <taxon>Glomeromycetes</taxon>
        <taxon>Diversisporales</taxon>
        <taxon>Gigasporaceae</taxon>
        <taxon>Gigaspora</taxon>
    </lineage>
</organism>
<accession>A0A8H4B4U9</accession>
<dbReference type="CDD" id="cd05254">
    <property type="entry name" value="dTDP_HR_like_SDR_e"/>
    <property type="match status" value="1"/>
</dbReference>
<dbReference type="FunFam" id="3.40.50.720:FF:000357">
    <property type="entry name" value="Methionine adenosyltransferase 2 subunit beta"/>
    <property type="match status" value="1"/>
</dbReference>
<dbReference type="OrthoDB" id="6235964at2759"/>
<gene>
    <name evidence="2" type="ORF">F8M41_001292</name>
</gene>
<proteinExistence type="predicted"/>
<dbReference type="GO" id="GO:0006556">
    <property type="term" value="P:S-adenosylmethionine biosynthetic process"/>
    <property type="evidence" value="ECO:0007669"/>
    <property type="project" value="UniProtKB-UniPathway"/>
</dbReference>
<dbReference type="EMBL" id="WTPW01000012">
    <property type="protein sequence ID" value="KAF0560711.1"/>
    <property type="molecule type" value="Genomic_DNA"/>
</dbReference>
<comment type="caution">
    <text evidence="2">The sequence shown here is derived from an EMBL/GenBank/DDBJ whole genome shotgun (WGS) entry which is preliminary data.</text>
</comment>
<dbReference type="Proteomes" id="UP000439903">
    <property type="component" value="Unassembled WGS sequence"/>
</dbReference>
<dbReference type="GO" id="GO:0048270">
    <property type="term" value="F:methionine adenosyltransferase regulator activity"/>
    <property type="evidence" value="ECO:0007669"/>
    <property type="project" value="TreeGrafter"/>
</dbReference>
<dbReference type="PANTHER" id="PTHR10491">
    <property type="entry name" value="DTDP-4-DEHYDRORHAMNOSE REDUCTASE"/>
    <property type="match status" value="1"/>
</dbReference>
<dbReference type="InterPro" id="IPR036291">
    <property type="entry name" value="NAD(P)-bd_dom_sf"/>
</dbReference>
<dbReference type="SUPFAM" id="SSF51735">
    <property type="entry name" value="NAD(P)-binding Rossmann-fold domains"/>
    <property type="match status" value="1"/>
</dbReference>
<dbReference type="InterPro" id="IPR029903">
    <property type="entry name" value="RmlD-like-bd"/>
</dbReference>
<dbReference type="PANTHER" id="PTHR10491:SF4">
    <property type="entry name" value="METHIONINE ADENOSYLTRANSFERASE 2 SUBUNIT BETA"/>
    <property type="match status" value="1"/>
</dbReference>
<reference evidence="2 3" key="1">
    <citation type="journal article" date="2019" name="Environ. Microbiol.">
        <title>At the nexus of three kingdoms: the genome of the mycorrhizal fungus Gigaspora margarita provides insights into plant, endobacterial and fungal interactions.</title>
        <authorList>
            <person name="Venice F."/>
            <person name="Ghignone S."/>
            <person name="Salvioli di Fossalunga A."/>
            <person name="Amselem J."/>
            <person name="Novero M."/>
            <person name="Xianan X."/>
            <person name="Sedzielewska Toro K."/>
            <person name="Morin E."/>
            <person name="Lipzen A."/>
            <person name="Grigoriev I.V."/>
            <person name="Henrissat B."/>
            <person name="Martin F.M."/>
            <person name="Bonfante P."/>
        </authorList>
    </citation>
    <scope>NUCLEOTIDE SEQUENCE [LARGE SCALE GENOMIC DNA]</scope>
    <source>
        <strain evidence="2 3">BEG34</strain>
    </source>
</reference>
<evidence type="ECO:0000313" key="3">
    <source>
        <dbReference type="Proteomes" id="UP000439903"/>
    </source>
</evidence>
<dbReference type="Pfam" id="PF04321">
    <property type="entry name" value="RmlD_sub_bind"/>
    <property type="match status" value="1"/>
</dbReference>
<dbReference type="Gene3D" id="3.40.50.720">
    <property type="entry name" value="NAD(P)-binding Rossmann-like Domain"/>
    <property type="match status" value="1"/>
</dbReference>
<feature type="domain" description="RmlD-like substrate binding" evidence="1">
    <location>
        <begin position="1"/>
        <end position="277"/>
    </location>
</feature>
<dbReference type="AlphaFoldDB" id="A0A8H4B4U9"/>
<evidence type="ECO:0000313" key="2">
    <source>
        <dbReference type="EMBL" id="KAF0560711.1"/>
    </source>
</evidence>
<evidence type="ECO:0000259" key="1">
    <source>
        <dbReference type="Pfam" id="PF04321"/>
    </source>
</evidence>
<dbReference type="UniPathway" id="UPA00315">
    <property type="reaction ID" value="UER00080"/>
</dbReference>
<name>A0A8H4B4U9_GIGMA</name>
<sequence length="295" mass="33120">MRVIVTGASGLLGRAVCKAFREAGHEVIGLAKSRAKNGLKQLDLTDKDKLESLIQELKPNVIINTAAERRPDVAEKNREATFELNVNVPAHIASMSKVYDVLLIHISTDYVFDGKNPPYDVNDKPNPLNFYGETKYKSELAVQSANKQTVVLRVPVLYGEVEFPGESAVNILMDSVKNSSKNVEMDHYAIRYPTNVQDVARVIKDISEKHVEQHIPISGILHFSSNENFTKYGMCEIFSKILQVPINHIKPIDYVPAAAAVNRPYDCHLSNNQLINLGININCIGFEDWWKNYLN</sequence>
<protein>
    <submittedName>
        <fullName evidence="2">NADP-binding protein</fullName>
    </submittedName>
</protein>
<dbReference type="GO" id="GO:0048269">
    <property type="term" value="C:methionine adenosyltransferase complex"/>
    <property type="evidence" value="ECO:0007669"/>
    <property type="project" value="TreeGrafter"/>
</dbReference>
<keyword evidence="3" id="KW-1185">Reference proteome</keyword>